<evidence type="ECO:0000313" key="2">
    <source>
        <dbReference type="Proteomes" id="UP001154282"/>
    </source>
</evidence>
<gene>
    <name evidence="1" type="ORF">LITE_LOCUS878</name>
</gene>
<dbReference type="AlphaFoldDB" id="A0AAV0GTV9"/>
<keyword evidence="2" id="KW-1185">Reference proteome</keyword>
<comment type="caution">
    <text evidence="1">The sequence shown here is derived from an EMBL/GenBank/DDBJ whole genome shotgun (WGS) entry which is preliminary data.</text>
</comment>
<protein>
    <submittedName>
        <fullName evidence="1">Uncharacterized protein</fullName>
    </submittedName>
</protein>
<evidence type="ECO:0000313" key="1">
    <source>
        <dbReference type="EMBL" id="CAI0376144.1"/>
    </source>
</evidence>
<organism evidence="1 2">
    <name type="scientific">Linum tenue</name>
    <dbReference type="NCBI Taxonomy" id="586396"/>
    <lineage>
        <taxon>Eukaryota</taxon>
        <taxon>Viridiplantae</taxon>
        <taxon>Streptophyta</taxon>
        <taxon>Embryophyta</taxon>
        <taxon>Tracheophyta</taxon>
        <taxon>Spermatophyta</taxon>
        <taxon>Magnoliopsida</taxon>
        <taxon>eudicotyledons</taxon>
        <taxon>Gunneridae</taxon>
        <taxon>Pentapetalae</taxon>
        <taxon>rosids</taxon>
        <taxon>fabids</taxon>
        <taxon>Malpighiales</taxon>
        <taxon>Linaceae</taxon>
        <taxon>Linum</taxon>
    </lineage>
</organism>
<reference evidence="1" key="1">
    <citation type="submission" date="2022-08" db="EMBL/GenBank/DDBJ databases">
        <authorList>
            <person name="Gutierrez-Valencia J."/>
        </authorList>
    </citation>
    <scope>NUCLEOTIDE SEQUENCE</scope>
</reference>
<name>A0AAV0GTV9_9ROSI</name>
<dbReference type="Proteomes" id="UP001154282">
    <property type="component" value="Unassembled WGS sequence"/>
</dbReference>
<accession>A0AAV0GTV9</accession>
<sequence>MLGGSDQNGLRAVDWFGYGLRSEKSIGLSLGRVSMGCLIDFSLQGHNLNEEESLVGLTSGSLKETSPNKIRRRSAQKLQIGLGHNSFLEVIMGRTKEDGKGSWEQSWIVNTTKYLAKSMEQSIEYFKVVNEDMLKEEQLSDSYFIEFEKELGESFGESFGRGCDTIHVGKGEAMGVEVAGMRFVQVVEPDWKKRKRKTRSSWRTDSTREAKTWVESVNLEGKVGLKGEGMLETRFLTKTGFYVIIIISIIIRFY</sequence>
<proteinExistence type="predicted"/>
<dbReference type="EMBL" id="CAMGYJ010000002">
    <property type="protein sequence ID" value="CAI0376144.1"/>
    <property type="molecule type" value="Genomic_DNA"/>
</dbReference>